<reference evidence="1 2" key="1">
    <citation type="submission" date="2014-06" db="EMBL/GenBank/DDBJ databases">
        <authorList>
            <person name="Ju J."/>
            <person name="Zhang J."/>
        </authorList>
    </citation>
    <scope>NUCLEOTIDE SEQUENCE [LARGE SCALE GENOMIC DNA]</scope>
    <source>
        <strain evidence="1 2">DsW_47</strain>
    </source>
</reference>
<dbReference type="Proteomes" id="UP000196086">
    <property type="component" value="Unassembled WGS sequence"/>
</dbReference>
<accession>A0A1Z5YYA5</accession>
<organism evidence="1 2">
    <name type="scientific">Acetobacter cibinongensis</name>
    <dbReference type="NCBI Taxonomy" id="146475"/>
    <lineage>
        <taxon>Bacteria</taxon>
        <taxon>Pseudomonadati</taxon>
        <taxon>Pseudomonadota</taxon>
        <taxon>Alphaproteobacteria</taxon>
        <taxon>Acetobacterales</taxon>
        <taxon>Acetobacteraceae</taxon>
        <taxon>Acetobacter</taxon>
    </lineage>
</organism>
<dbReference type="EMBL" id="JOMQ01000005">
    <property type="protein sequence ID" value="OUJ04301.1"/>
    <property type="molecule type" value="Genomic_DNA"/>
</dbReference>
<evidence type="ECO:0000313" key="1">
    <source>
        <dbReference type="EMBL" id="OUJ04301.1"/>
    </source>
</evidence>
<name>A0A1Z5YYA5_9PROT</name>
<protein>
    <submittedName>
        <fullName evidence="1">Uncharacterized protein</fullName>
    </submittedName>
</protein>
<sequence length="72" mass="7992">MKKDEKRSGFVLFYSDTTPGVLLKTHGRGCSSRGGGRILFQNEQKNLLASQSAHFLISGEGITFSMLQDQDR</sequence>
<comment type="caution">
    <text evidence="1">The sequence shown here is derived from an EMBL/GenBank/DDBJ whole genome shotgun (WGS) entry which is preliminary data.</text>
</comment>
<gene>
    <name evidence="1" type="ORF">HK14_10365</name>
</gene>
<dbReference type="AlphaFoldDB" id="A0A1Z5YYA5"/>
<proteinExistence type="predicted"/>
<evidence type="ECO:0000313" key="2">
    <source>
        <dbReference type="Proteomes" id="UP000196086"/>
    </source>
</evidence>